<proteinExistence type="predicted"/>
<dbReference type="PANTHER" id="PTHR33673">
    <property type="entry name" value="SUPPRESSOR SRP40-LIKE PROTEIN"/>
    <property type="match status" value="1"/>
</dbReference>
<dbReference type="EMBL" id="BSYR01000056">
    <property type="protein sequence ID" value="GMJ09571.1"/>
    <property type="molecule type" value="Genomic_DNA"/>
</dbReference>
<reference evidence="2" key="1">
    <citation type="submission" date="2023-05" db="EMBL/GenBank/DDBJ databases">
        <title>Genome and transcriptome analyses reveal genes involved in the formation of fine ridges on petal epidermal cells in Hibiscus trionum.</title>
        <authorList>
            <person name="Koshimizu S."/>
            <person name="Masuda S."/>
            <person name="Ishii T."/>
            <person name="Shirasu K."/>
            <person name="Hoshino A."/>
            <person name="Arita M."/>
        </authorList>
    </citation>
    <scope>NUCLEOTIDE SEQUENCE</scope>
    <source>
        <strain evidence="2">Hamamatsu line</strain>
    </source>
</reference>
<name>A0A9W7J7W6_HIBTR</name>
<evidence type="ECO:0000313" key="3">
    <source>
        <dbReference type="Proteomes" id="UP001165190"/>
    </source>
</evidence>
<evidence type="ECO:0000313" key="2">
    <source>
        <dbReference type="EMBL" id="GMJ09571.1"/>
    </source>
</evidence>
<accession>A0A9W7J7W6</accession>
<dbReference type="OrthoDB" id="1302201at2759"/>
<evidence type="ECO:0000256" key="1">
    <source>
        <dbReference type="SAM" id="MobiDB-lite"/>
    </source>
</evidence>
<dbReference type="Proteomes" id="UP001165190">
    <property type="component" value="Unassembled WGS sequence"/>
</dbReference>
<dbReference type="AlphaFoldDB" id="A0A9W7J7W6"/>
<comment type="caution">
    <text evidence="2">The sequence shown here is derived from an EMBL/GenBank/DDBJ whole genome shotgun (WGS) entry which is preliminary data.</text>
</comment>
<protein>
    <submittedName>
        <fullName evidence="2">Uncharacterized protein</fullName>
    </submittedName>
</protein>
<gene>
    <name evidence="2" type="ORF">HRI_004626300</name>
</gene>
<feature type="compositionally biased region" description="Basic residues" evidence="1">
    <location>
        <begin position="9"/>
        <end position="18"/>
    </location>
</feature>
<feature type="compositionally biased region" description="Low complexity" evidence="1">
    <location>
        <begin position="102"/>
        <end position="126"/>
    </location>
</feature>
<keyword evidence="3" id="KW-1185">Reference proteome</keyword>
<feature type="region of interest" description="Disordered" evidence="1">
    <location>
        <begin position="1"/>
        <end position="81"/>
    </location>
</feature>
<dbReference type="PANTHER" id="PTHR33673:SF3">
    <property type="entry name" value="SUPPRESSOR SRP40-LIKE PROTEIN"/>
    <property type="match status" value="1"/>
</dbReference>
<sequence>MGSDNGNAKTKKSSKRVKFKDEDGSSELSSECSGSGGHSWEGSGSSKDSDTHLEIINRVEGTNSNDLGIDPEIIKGSGNKDEVEIHEGADDAEVIQGEIDVSESTENISLSFSSSSSSTDDQSQADTEILASGNSSSILKQCQNGPADSTPESQLAIVTHESTVTQSPPIQVMDRQVAEFDPSRIPSVVFETSKSTAHMDWSYASNDSLFSIKVGGTSFARDHTLNKKAEELSKGECMALIPSPFVAPMEDTKSFEYDESKETKASDDAVKDKTVLAEEPIAEKSKLANISNHSDKSGIHECSLDLPVDKSQNKNKCAWALCYCSNYSCALCYCWNCSLKRWFCCSDSEDESDAPDKGKAQQKQKQLDKPMSSALKSKLACSCCNCCSWFRSCGRRKCC</sequence>
<feature type="region of interest" description="Disordered" evidence="1">
    <location>
        <begin position="99"/>
        <end position="126"/>
    </location>
</feature>
<feature type="compositionally biased region" description="Basic and acidic residues" evidence="1">
    <location>
        <begin position="47"/>
        <end position="57"/>
    </location>
</feature>
<organism evidence="2 3">
    <name type="scientific">Hibiscus trionum</name>
    <name type="common">Flower of an hour</name>
    <dbReference type="NCBI Taxonomy" id="183268"/>
    <lineage>
        <taxon>Eukaryota</taxon>
        <taxon>Viridiplantae</taxon>
        <taxon>Streptophyta</taxon>
        <taxon>Embryophyta</taxon>
        <taxon>Tracheophyta</taxon>
        <taxon>Spermatophyta</taxon>
        <taxon>Magnoliopsida</taxon>
        <taxon>eudicotyledons</taxon>
        <taxon>Gunneridae</taxon>
        <taxon>Pentapetalae</taxon>
        <taxon>rosids</taxon>
        <taxon>malvids</taxon>
        <taxon>Malvales</taxon>
        <taxon>Malvaceae</taxon>
        <taxon>Malvoideae</taxon>
        <taxon>Hibiscus</taxon>
    </lineage>
</organism>